<feature type="domain" description="DUF4274" evidence="1">
    <location>
        <begin position="40"/>
        <end position="104"/>
    </location>
</feature>
<organism evidence="2 3">
    <name type="scientific">Pseudoalteromonas phenolica</name>
    <dbReference type="NCBI Taxonomy" id="161398"/>
    <lineage>
        <taxon>Bacteria</taxon>
        <taxon>Pseudomonadati</taxon>
        <taxon>Pseudomonadota</taxon>
        <taxon>Gammaproteobacteria</taxon>
        <taxon>Alteromonadales</taxon>
        <taxon>Pseudoalteromonadaceae</taxon>
        <taxon>Pseudoalteromonas</taxon>
    </lineage>
</organism>
<reference evidence="2 3" key="1">
    <citation type="submission" date="2018-01" db="EMBL/GenBank/DDBJ databases">
        <title>Co-occurrence of chitin degradation, pigmentation and bioactivity in marine Pseudoalteromonas.</title>
        <authorList>
            <person name="Paulsen S."/>
            <person name="Gram L."/>
            <person name="Machado H."/>
        </authorList>
    </citation>
    <scope>NUCLEOTIDE SEQUENCE [LARGE SCALE GENOMIC DNA]</scope>
    <source>
        <strain evidence="2 3">S3898</strain>
    </source>
</reference>
<dbReference type="EMBL" id="PPSX01000012">
    <property type="protein sequence ID" value="RZQ54486.1"/>
    <property type="molecule type" value="Genomic_DNA"/>
</dbReference>
<sequence>MNLSSEQRERVNFFIHDEWVDESESRTESNLNELLDSVESPYEFDLMLREFNWGCGIAGIDAVIKHPKTDPATKLRAFWMAGPGYFCRYEREADIDEYELSQWHAIKFLQKYALSGLTQKSQIHFDPKNDEEGYDWTMQFKTEELKLPKLGKQSFYQIPDELYQAI</sequence>
<dbReference type="Proteomes" id="UP000291338">
    <property type="component" value="Unassembled WGS sequence"/>
</dbReference>
<dbReference type="InterPro" id="IPR025369">
    <property type="entry name" value="DUF4274"/>
</dbReference>
<accession>A0A4Q7ISE9</accession>
<gene>
    <name evidence="2" type="ORF">C1E23_03440</name>
</gene>
<evidence type="ECO:0000313" key="3">
    <source>
        <dbReference type="Proteomes" id="UP000291338"/>
    </source>
</evidence>
<protein>
    <recommendedName>
        <fullName evidence="1">DUF4274 domain-containing protein</fullName>
    </recommendedName>
</protein>
<name>A0A4Q7ISE9_9GAMM</name>
<proteinExistence type="predicted"/>
<dbReference type="AlphaFoldDB" id="A0A4Q7ISE9"/>
<dbReference type="RefSeq" id="WP_130254231.1">
    <property type="nucleotide sequence ID" value="NZ_PPSX01000012.1"/>
</dbReference>
<comment type="caution">
    <text evidence="2">The sequence shown here is derived from an EMBL/GenBank/DDBJ whole genome shotgun (WGS) entry which is preliminary data.</text>
</comment>
<evidence type="ECO:0000313" key="2">
    <source>
        <dbReference type="EMBL" id="RZQ54486.1"/>
    </source>
</evidence>
<evidence type="ECO:0000259" key="1">
    <source>
        <dbReference type="Pfam" id="PF14096"/>
    </source>
</evidence>
<dbReference type="Pfam" id="PF14096">
    <property type="entry name" value="DUF4274"/>
    <property type="match status" value="1"/>
</dbReference>